<organism evidence="1">
    <name type="scientific">Musa acuminata subsp. malaccensis</name>
    <name type="common">Wild banana</name>
    <name type="synonym">Musa malaccensis</name>
    <dbReference type="NCBI Taxonomy" id="214687"/>
    <lineage>
        <taxon>Eukaryota</taxon>
        <taxon>Viridiplantae</taxon>
        <taxon>Streptophyta</taxon>
        <taxon>Embryophyta</taxon>
        <taxon>Tracheophyta</taxon>
        <taxon>Spermatophyta</taxon>
        <taxon>Magnoliopsida</taxon>
        <taxon>Liliopsida</taxon>
        <taxon>Zingiberales</taxon>
        <taxon>Musaceae</taxon>
        <taxon>Musa</taxon>
    </lineage>
</organism>
<sequence>MIIYPQEHSRLVCRLHRDDVEQHHDEQEGGVLCIGSTDGNTSSVSSFFKASTVRLQTRITLKESSSSPS</sequence>
<name>A0A8D7AY96_MUSAM</name>
<dbReference type="AlphaFoldDB" id="A0A8D7AY96"/>
<protein>
    <submittedName>
        <fullName evidence="1">(wild Malaysian banana) hypothetical protein</fullName>
    </submittedName>
</protein>
<gene>
    <name evidence="1" type="ORF">GSMUA_32780.1</name>
</gene>
<dbReference type="EMBL" id="HG996473">
    <property type="protein sequence ID" value="CAG1857360.1"/>
    <property type="molecule type" value="Genomic_DNA"/>
</dbReference>
<reference evidence="1" key="1">
    <citation type="submission" date="2021-03" db="EMBL/GenBank/DDBJ databases">
        <authorList>
            <consortium name="Genoscope - CEA"/>
            <person name="William W."/>
        </authorList>
    </citation>
    <scope>NUCLEOTIDE SEQUENCE</scope>
    <source>
        <strain evidence="1">Doubled-haploid Pahang</strain>
    </source>
</reference>
<evidence type="ECO:0000313" key="1">
    <source>
        <dbReference type="EMBL" id="CAG1857360.1"/>
    </source>
</evidence>
<accession>A0A8D7AY96</accession>
<proteinExistence type="predicted"/>